<name>A0A2M7UFL8_9BACT</name>
<evidence type="ECO:0000256" key="4">
    <source>
        <dbReference type="ARBA" id="ARBA00023136"/>
    </source>
</evidence>
<keyword evidence="4 5" id="KW-0472">Membrane</keyword>
<feature type="transmembrane region" description="Helical" evidence="5">
    <location>
        <begin position="301"/>
        <end position="321"/>
    </location>
</feature>
<sequence>MKNSTKKNLVILSIEIFVLLLIVSGVAPREASLFLTGLLIFYFIFSPLKDSLWVFIASIPLFVALPISESFDAMANWRILLIVLFLKLFLQSGASFSLVKNNKGQWRLKENIKHYRIEYLFGIFLLLNIASLFVAADAWIGTKKLIFLINAFLLFLIIRNFSGRKKKIIPVLKSALNPAIGITLAVGFVQLVIVFFVPLFPFWQFWARNVIAPFYGQNLSDLLSYSNTWFSYYSYQLPTLRMFSGFPDSHSFAFFCILSLPFFLKRIFLVQKNNKRKKIIYYLGLILCLLAIIFSGSRGAWAGAAGSFFVFLFIIFLYYSPTIRNKTGFFVPELYQKWKKQIQLIFGTLIMLAVLFPIGSAILFMPQYFELERENREIEFGKISFFERARSIINFDEVSVKNRLEIWQRTADSIIIHPILGTGLGNFPLILNEEFSSAKKGASAHNLYLDVAAETGIFSMLILVAIFWEIFKDAWKIFTKTKNQFHYVWSGFFVLALVWILGYSVFDVALLNDKVLLFFLVNLGLLYSIKYEAEKPISHS</sequence>
<dbReference type="InterPro" id="IPR007016">
    <property type="entry name" value="O-antigen_ligase-rel_domated"/>
</dbReference>
<accession>A0A2M7UFL8</accession>
<dbReference type="InterPro" id="IPR051533">
    <property type="entry name" value="WaaL-like"/>
</dbReference>
<dbReference type="EMBL" id="PFOH01000009">
    <property type="protein sequence ID" value="PIZ70030.1"/>
    <property type="molecule type" value="Genomic_DNA"/>
</dbReference>
<evidence type="ECO:0000259" key="6">
    <source>
        <dbReference type="Pfam" id="PF04932"/>
    </source>
</evidence>
<dbReference type="GO" id="GO:0016020">
    <property type="term" value="C:membrane"/>
    <property type="evidence" value="ECO:0007669"/>
    <property type="project" value="UniProtKB-SubCell"/>
</dbReference>
<gene>
    <name evidence="7" type="ORF">COY10_00470</name>
</gene>
<feature type="domain" description="O-antigen ligase-related" evidence="6">
    <location>
        <begin position="284"/>
        <end position="463"/>
    </location>
</feature>
<evidence type="ECO:0000313" key="7">
    <source>
        <dbReference type="EMBL" id="PIZ70030.1"/>
    </source>
</evidence>
<evidence type="ECO:0000313" key="8">
    <source>
        <dbReference type="Proteomes" id="UP000231688"/>
    </source>
</evidence>
<keyword evidence="3 5" id="KW-1133">Transmembrane helix</keyword>
<feature type="transmembrane region" description="Helical" evidence="5">
    <location>
        <begin position="77"/>
        <end position="99"/>
    </location>
</feature>
<feature type="transmembrane region" description="Helical" evidence="5">
    <location>
        <begin position="174"/>
        <end position="200"/>
    </location>
</feature>
<reference evidence="8" key="1">
    <citation type="submission" date="2017-09" db="EMBL/GenBank/DDBJ databases">
        <title>Depth-based differentiation of microbial function through sediment-hosted aquifers and enrichment of novel symbionts in the deep terrestrial subsurface.</title>
        <authorList>
            <person name="Probst A.J."/>
            <person name="Ladd B."/>
            <person name="Jarett J.K."/>
            <person name="Geller-Mcgrath D.E."/>
            <person name="Sieber C.M.K."/>
            <person name="Emerson J.B."/>
            <person name="Anantharaman K."/>
            <person name="Thomas B.C."/>
            <person name="Malmstrom R."/>
            <person name="Stieglmeier M."/>
            <person name="Klingl A."/>
            <person name="Woyke T."/>
            <person name="Ryan C.M."/>
            <person name="Banfield J.F."/>
        </authorList>
    </citation>
    <scope>NUCLEOTIDE SEQUENCE [LARGE SCALE GENOMIC DNA]</scope>
</reference>
<evidence type="ECO:0000256" key="3">
    <source>
        <dbReference type="ARBA" id="ARBA00022989"/>
    </source>
</evidence>
<feature type="transmembrane region" description="Helical" evidence="5">
    <location>
        <begin position="119"/>
        <end position="139"/>
    </location>
</feature>
<feature type="transmembrane region" description="Helical" evidence="5">
    <location>
        <begin position="342"/>
        <end position="365"/>
    </location>
</feature>
<dbReference type="AlphaFoldDB" id="A0A2M7UFL8"/>
<evidence type="ECO:0000256" key="1">
    <source>
        <dbReference type="ARBA" id="ARBA00004141"/>
    </source>
</evidence>
<dbReference type="PANTHER" id="PTHR37422:SF17">
    <property type="entry name" value="O-ANTIGEN LIGASE"/>
    <property type="match status" value="1"/>
</dbReference>
<feature type="transmembrane region" description="Helical" evidence="5">
    <location>
        <begin position="145"/>
        <end position="162"/>
    </location>
</feature>
<keyword evidence="2 5" id="KW-0812">Transmembrane</keyword>
<protein>
    <recommendedName>
        <fullName evidence="6">O-antigen ligase-related domain-containing protein</fullName>
    </recommendedName>
</protein>
<organism evidence="7 8">
    <name type="scientific">Candidatus Portnoybacteria bacterium CG_4_10_14_0_2_um_filter_43_36</name>
    <dbReference type="NCBI Taxonomy" id="1974798"/>
    <lineage>
        <taxon>Bacteria</taxon>
        <taxon>Candidatus Portnoyibacteriota</taxon>
    </lineage>
</organism>
<feature type="transmembrane region" description="Helical" evidence="5">
    <location>
        <begin position="279"/>
        <end position="295"/>
    </location>
</feature>
<feature type="transmembrane region" description="Helical" evidence="5">
    <location>
        <begin position="487"/>
        <end position="509"/>
    </location>
</feature>
<comment type="subcellular location">
    <subcellularLocation>
        <location evidence="1">Membrane</location>
        <topology evidence="1">Multi-pass membrane protein</topology>
    </subcellularLocation>
</comment>
<proteinExistence type="predicted"/>
<feature type="transmembrane region" description="Helical" evidence="5">
    <location>
        <begin position="249"/>
        <end position="267"/>
    </location>
</feature>
<dbReference type="PANTHER" id="PTHR37422">
    <property type="entry name" value="TEICHURONIC ACID BIOSYNTHESIS PROTEIN TUAE"/>
    <property type="match status" value="1"/>
</dbReference>
<comment type="caution">
    <text evidence="7">The sequence shown here is derived from an EMBL/GenBank/DDBJ whole genome shotgun (WGS) entry which is preliminary data.</text>
</comment>
<dbReference type="Pfam" id="PF04932">
    <property type="entry name" value="Wzy_C"/>
    <property type="match status" value="1"/>
</dbReference>
<evidence type="ECO:0000256" key="2">
    <source>
        <dbReference type="ARBA" id="ARBA00022692"/>
    </source>
</evidence>
<feature type="transmembrane region" description="Helical" evidence="5">
    <location>
        <begin position="9"/>
        <end position="26"/>
    </location>
</feature>
<feature type="transmembrane region" description="Helical" evidence="5">
    <location>
        <begin position="456"/>
        <end position="475"/>
    </location>
</feature>
<evidence type="ECO:0000256" key="5">
    <source>
        <dbReference type="SAM" id="Phobius"/>
    </source>
</evidence>
<dbReference type="Proteomes" id="UP000231688">
    <property type="component" value="Unassembled WGS sequence"/>
</dbReference>